<protein>
    <submittedName>
        <fullName evidence="1">Uncharacterized protein</fullName>
    </submittedName>
</protein>
<dbReference type="InterPro" id="IPR014721">
    <property type="entry name" value="Ribsml_uS5_D2-typ_fold_subgr"/>
</dbReference>
<sequence length="133" mass="13992">MDFEPRQEGVTFEVAAPLETRGDPGAQELSAYCRALEAGVREKLAGQRAGTSAAVAVVLRGIRVHPTDSHPRAFHMAGCLAAGKALLVAYGPPPRSQRRRAPAGDTRRCYLGCLGPGARGRASCVLRLAGLCP</sequence>
<evidence type="ECO:0000313" key="1">
    <source>
        <dbReference type="EMBL" id="MCT2588411.1"/>
    </source>
</evidence>
<dbReference type="RefSeq" id="WP_260215318.1">
    <property type="nucleotide sequence ID" value="NZ_JAJAGO010000001.1"/>
</dbReference>
<organism evidence="1 2">
    <name type="scientific">Streptomyces gossypii</name>
    <dbReference type="NCBI Taxonomy" id="2883101"/>
    <lineage>
        <taxon>Bacteria</taxon>
        <taxon>Bacillati</taxon>
        <taxon>Actinomycetota</taxon>
        <taxon>Actinomycetes</taxon>
        <taxon>Kitasatosporales</taxon>
        <taxon>Streptomycetaceae</taxon>
        <taxon>Streptomyces</taxon>
    </lineage>
</organism>
<comment type="caution">
    <text evidence="1">The sequence shown here is derived from an EMBL/GenBank/DDBJ whole genome shotgun (WGS) entry which is preliminary data.</text>
</comment>
<keyword evidence="2" id="KW-1185">Reference proteome</keyword>
<proteinExistence type="predicted"/>
<dbReference type="Gene3D" id="3.30.230.10">
    <property type="match status" value="1"/>
</dbReference>
<gene>
    <name evidence="1" type="ORF">LHJ74_00360</name>
</gene>
<dbReference type="Proteomes" id="UP001156389">
    <property type="component" value="Unassembled WGS sequence"/>
</dbReference>
<accession>A0ABT2JKM5</accession>
<evidence type="ECO:0000313" key="2">
    <source>
        <dbReference type="Proteomes" id="UP001156389"/>
    </source>
</evidence>
<reference evidence="1 2" key="1">
    <citation type="submission" date="2021-10" db="EMBL/GenBank/DDBJ databases">
        <title>Streptomyces gossypii sp. nov., isolated from soil collected from cotton field.</title>
        <authorList>
            <person name="Ge X."/>
            <person name="Chen X."/>
            <person name="Liu W."/>
        </authorList>
    </citation>
    <scope>NUCLEOTIDE SEQUENCE [LARGE SCALE GENOMIC DNA]</scope>
    <source>
        <strain evidence="1 2">N2-109</strain>
    </source>
</reference>
<name>A0ABT2JKM5_9ACTN</name>
<dbReference type="EMBL" id="JAJAGO010000001">
    <property type="protein sequence ID" value="MCT2588411.1"/>
    <property type="molecule type" value="Genomic_DNA"/>
</dbReference>